<proteinExistence type="predicted"/>
<sequence length="122" mass="13090">MAHVTAEQLQQLEGVNTIEGDVENDTNPQGGVDKAEVRNARRGPPDHGREPPPRLAEGLHVNKARPKGAGSGAMTNLQDELVGENVVLSNRDKVVESGDRGQDGKWIETEQLADHVANKGRG</sequence>
<dbReference type="Proteomes" id="UP000050863">
    <property type="component" value="Unassembled WGS sequence"/>
</dbReference>
<reference evidence="2 3" key="1">
    <citation type="submission" date="2014-03" db="EMBL/GenBank/DDBJ databases">
        <title>Bradyrhizobium valentinum sp. nov., isolated from effective nodules of Lupinus mariae-josephae, a lupine endemic of basic-lime soils in Eastern Spain.</title>
        <authorList>
            <person name="Duran D."/>
            <person name="Rey L."/>
            <person name="Navarro A."/>
            <person name="Busquets A."/>
            <person name="Imperial J."/>
            <person name="Ruiz-Argueso T."/>
        </authorList>
    </citation>
    <scope>NUCLEOTIDE SEQUENCE [LARGE SCALE GENOMIC DNA]</scope>
    <source>
        <strain evidence="2 3">PAC68</strain>
    </source>
</reference>
<evidence type="ECO:0000313" key="2">
    <source>
        <dbReference type="EMBL" id="KRR07261.1"/>
    </source>
</evidence>
<keyword evidence="3" id="KW-1185">Reference proteome</keyword>
<organism evidence="2 3">
    <name type="scientific">Bradyrhizobium jicamae</name>
    <dbReference type="NCBI Taxonomy" id="280332"/>
    <lineage>
        <taxon>Bacteria</taxon>
        <taxon>Pseudomonadati</taxon>
        <taxon>Pseudomonadota</taxon>
        <taxon>Alphaproteobacteria</taxon>
        <taxon>Hyphomicrobiales</taxon>
        <taxon>Nitrobacteraceae</taxon>
        <taxon>Bradyrhizobium</taxon>
    </lineage>
</organism>
<evidence type="ECO:0000256" key="1">
    <source>
        <dbReference type="SAM" id="MobiDB-lite"/>
    </source>
</evidence>
<dbReference type="AlphaFoldDB" id="A0A0R3LNE6"/>
<accession>A0A0R3LNE6</accession>
<name>A0A0R3LNE6_9BRAD</name>
<dbReference type="EMBL" id="LLXZ01000102">
    <property type="protein sequence ID" value="KRR07261.1"/>
    <property type="molecule type" value="Genomic_DNA"/>
</dbReference>
<protein>
    <submittedName>
        <fullName evidence="2">Uncharacterized protein</fullName>
    </submittedName>
</protein>
<evidence type="ECO:0000313" key="3">
    <source>
        <dbReference type="Proteomes" id="UP000050863"/>
    </source>
</evidence>
<gene>
    <name evidence="2" type="ORF">CQ12_00230</name>
</gene>
<feature type="compositionally biased region" description="Basic and acidic residues" evidence="1">
    <location>
        <begin position="33"/>
        <end position="52"/>
    </location>
</feature>
<comment type="caution">
    <text evidence="2">The sequence shown here is derived from an EMBL/GenBank/DDBJ whole genome shotgun (WGS) entry which is preliminary data.</text>
</comment>
<feature type="region of interest" description="Disordered" evidence="1">
    <location>
        <begin position="1"/>
        <end position="74"/>
    </location>
</feature>